<protein>
    <recommendedName>
        <fullName evidence="1">Protein kinase domain-containing protein</fullName>
    </recommendedName>
</protein>
<dbReference type="GO" id="GO:0005524">
    <property type="term" value="F:ATP binding"/>
    <property type="evidence" value="ECO:0007669"/>
    <property type="project" value="InterPro"/>
</dbReference>
<organism evidence="2 3">
    <name type="scientific">Miscanthus lutarioriparius</name>
    <dbReference type="NCBI Taxonomy" id="422564"/>
    <lineage>
        <taxon>Eukaryota</taxon>
        <taxon>Viridiplantae</taxon>
        <taxon>Streptophyta</taxon>
        <taxon>Embryophyta</taxon>
        <taxon>Tracheophyta</taxon>
        <taxon>Spermatophyta</taxon>
        <taxon>Magnoliopsida</taxon>
        <taxon>Liliopsida</taxon>
        <taxon>Poales</taxon>
        <taxon>Poaceae</taxon>
        <taxon>PACMAD clade</taxon>
        <taxon>Panicoideae</taxon>
        <taxon>Andropogonodae</taxon>
        <taxon>Andropogoneae</taxon>
        <taxon>Saccharinae</taxon>
        <taxon>Miscanthus</taxon>
    </lineage>
</organism>
<dbReference type="Proteomes" id="UP000604825">
    <property type="component" value="Unassembled WGS sequence"/>
</dbReference>
<dbReference type="EMBL" id="CAJGYO010000819">
    <property type="protein sequence ID" value="CAD6343665.1"/>
    <property type="molecule type" value="Genomic_DNA"/>
</dbReference>
<dbReference type="Gene3D" id="1.10.510.10">
    <property type="entry name" value="Transferase(Phosphotransferase) domain 1"/>
    <property type="match status" value="1"/>
</dbReference>
<dbReference type="SUPFAM" id="SSF56112">
    <property type="entry name" value="Protein kinase-like (PK-like)"/>
    <property type="match status" value="1"/>
</dbReference>
<dbReference type="OrthoDB" id="4062651at2759"/>
<dbReference type="PANTHER" id="PTHR48007:SF36">
    <property type="entry name" value="RECEPTOR PROTEIN KINASE-LIKE PROTEIN ZAR1"/>
    <property type="match status" value="1"/>
</dbReference>
<feature type="domain" description="Protein kinase" evidence="1">
    <location>
        <begin position="1"/>
        <end position="214"/>
    </location>
</feature>
<evidence type="ECO:0000313" key="2">
    <source>
        <dbReference type="EMBL" id="CAD6343665.1"/>
    </source>
</evidence>
<sequence length="216" mass="23016">MGAARGLAHLHECSPRRFVHGEVKPSNILLDVDYNALVADFGLTRLLTIAGCTDVYSVAGSGGIMGGALPYARPTALMDKSSAYRAPEAHALGGSQPPSQKSDVYSFGVLLLELLTGKSPEHASPSVSSSSVPSLLGHNGQRELEQQAPELVRWVRQGFEDVRPLSELADATFLRDATARKEVVAAFHVALGCVEADPERRPRMKAVSESLDKIGA</sequence>
<reference evidence="2" key="1">
    <citation type="submission" date="2020-10" db="EMBL/GenBank/DDBJ databases">
        <authorList>
            <person name="Han B."/>
            <person name="Lu T."/>
            <person name="Zhao Q."/>
            <person name="Huang X."/>
            <person name="Zhao Y."/>
        </authorList>
    </citation>
    <scope>NUCLEOTIDE SEQUENCE</scope>
</reference>
<accession>A0A811SR05</accession>
<dbReference type="InterPro" id="IPR046959">
    <property type="entry name" value="PRK1-6/SRF4-like"/>
</dbReference>
<proteinExistence type="predicted"/>
<dbReference type="PANTHER" id="PTHR48007">
    <property type="entry name" value="LEUCINE-RICH REPEAT RECEPTOR-LIKE PROTEIN KINASE PXC1"/>
    <property type="match status" value="1"/>
</dbReference>
<keyword evidence="3" id="KW-1185">Reference proteome</keyword>
<dbReference type="AlphaFoldDB" id="A0A811SR05"/>
<dbReference type="InterPro" id="IPR011009">
    <property type="entry name" value="Kinase-like_dom_sf"/>
</dbReference>
<name>A0A811SR05_9POAL</name>
<evidence type="ECO:0000259" key="1">
    <source>
        <dbReference type="PROSITE" id="PS50011"/>
    </source>
</evidence>
<dbReference type="InterPro" id="IPR000719">
    <property type="entry name" value="Prot_kinase_dom"/>
</dbReference>
<evidence type="ECO:0000313" key="3">
    <source>
        <dbReference type="Proteomes" id="UP000604825"/>
    </source>
</evidence>
<dbReference type="PROSITE" id="PS50011">
    <property type="entry name" value="PROTEIN_KINASE_DOM"/>
    <property type="match status" value="1"/>
</dbReference>
<dbReference type="Pfam" id="PF00069">
    <property type="entry name" value="Pkinase"/>
    <property type="match status" value="1"/>
</dbReference>
<comment type="caution">
    <text evidence="2">The sequence shown here is derived from an EMBL/GenBank/DDBJ whole genome shotgun (WGS) entry which is preliminary data.</text>
</comment>
<dbReference type="GO" id="GO:0004672">
    <property type="term" value="F:protein kinase activity"/>
    <property type="evidence" value="ECO:0007669"/>
    <property type="project" value="InterPro"/>
</dbReference>
<gene>
    <name evidence="2" type="ORF">NCGR_LOCUS67763</name>
</gene>